<sequence length="159" mass="17595">MAGLGLGLSIFLNLPKLRPFSSHGRSKISARPEQEEQEQEVNQEMSSALKIVHAGGVVECYYMAMPAASIMKKYPSLILARPEVFRRPWDSLVRSREILTPGEKIYLVPPRTVKKLRKRIAKPGIGQVAGSSIDVSKDGLTSKSFLQPKEVSDSSERST</sequence>
<dbReference type="STRING" id="93759.A0A1R3J4A5"/>
<gene>
    <name evidence="2" type="ORF">COLO4_19649</name>
</gene>
<feature type="compositionally biased region" description="Polar residues" evidence="1">
    <location>
        <begin position="129"/>
        <end position="145"/>
    </location>
</feature>
<reference evidence="3" key="1">
    <citation type="submission" date="2013-09" db="EMBL/GenBank/DDBJ databases">
        <title>Corchorus olitorius genome sequencing.</title>
        <authorList>
            <person name="Alam M."/>
            <person name="Haque M.S."/>
            <person name="Islam M.S."/>
            <person name="Emdad E.M."/>
            <person name="Islam M.M."/>
            <person name="Ahmed B."/>
            <person name="Halim A."/>
            <person name="Hossen Q.M.M."/>
            <person name="Hossain M.Z."/>
            <person name="Ahmed R."/>
            <person name="Khan M.M."/>
            <person name="Islam R."/>
            <person name="Rashid M.M."/>
            <person name="Khan S.A."/>
            <person name="Rahman M.S."/>
            <person name="Alam M."/>
            <person name="Yahiya A.S."/>
            <person name="Khan M.S."/>
            <person name="Azam M.S."/>
            <person name="Haque T."/>
            <person name="Lashkar M.Z.H."/>
            <person name="Akhand A.I."/>
            <person name="Morshed G."/>
            <person name="Roy S."/>
            <person name="Uddin K.S."/>
            <person name="Rabeya T."/>
            <person name="Hossain A.S."/>
            <person name="Chowdhury A."/>
            <person name="Snigdha A.R."/>
            <person name="Mortoza M.S."/>
            <person name="Matin S.A."/>
            <person name="Hoque S.M.E."/>
            <person name="Islam M.K."/>
            <person name="Roy D.K."/>
            <person name="Haider R."/>
            <person name="Moosa M.M."/>
            <person name="Elias S.M."/>
            <person name="Hasan A.M."/>
            <person name="Jahan S."/>
            <person name="Shafiuddin M."/>
            <person name="Mahmood N."/>
            <person name="Shommy N.S."/>
        </authorList>
    </citation>
    <scope>NUCLEOTIDE SEQUENCE [LARGE SCALE GENOMIC DNA]</scope>
    <source>
        <strain evidence="3">cv. O-4</strain>
    </source>
</reference>
<proteinExistence type="predicted"/>
<feature type="region of interest" description="Disordered" evidence="1">
    <location>
        <begin position="129"/>
        <end position="159"/>
    </location>
</feature>
<feature type="region of interest" description="Disordered" evidence="1">
    <location>
        <begin position="21"/>
        <end position="44"/>
    </location>
</feature>
<protein>
    <submittedName>
        <fullName evidence="2">Uncharacterized protein</fullName>
    </submittedName>
</protein>
<keyword evidence="3" id="KW-1185">Reference proteome</keyword>
<feature type="compositionally biased region" description="Basic and acidic residues" evidence="1">
    <location>
        <begin position="150"/>
        <end position="159"/>
    </location>
</feature>
<dbReference type="OrthoDB" id="1923394at2759"/>
<comment type="caution">
    <text evidence="2">The sequence shown here is derived from an EMBL/GenBank/DDBJ whole genome shotgun (WGS) entry which is preliminary data.</text>
</comment>
<dbReference type="EMBL" id="AWUE01016709">
    <property type="protein sequence ID" value="OMO89658.1"/>
    <property type="molecule type" value="Genomic_DNA"/>
</dbReference>
<evidence type="ECO:0000256" key="1">
    <source>
        <dbReference type="SAM" id="MobiDB-lite"/>
    </source>
</evidence>
<accession>A0A1R3J4A5</accession>
<name>A0A1R3J4A5_9ROSI</name>
<dbReference type="Pfam" id="PF14009">
    <property type="entry name" value="PADRE"/>
    <property type="match status" value="1"/>
</dbReference>
<dbReference type="Proteomes" id="UP000187203">
    <property type="component" value="Unassembled WGS sequence"/>
</dbReference>
<dbReference type="AlphaFoldDB" id="A0A1R3J4A5"/>
<dbReference type="PANTHER" id="PTHR33052">
    <property type="entry name" value="DUF4228 DOMAIN PROTEIN-RELATED"/>
    <property type="match status" value="1"/>
</dbReference>
<dbReference type="InterPro" id="IPR025322">
    <property type="entry name" value="PADRE_dom"/>
</dbReference>
<organism evidence="2 3">
    <name type="scientific">Corchorus olitorius</name>
    <dbReference type="NCBI Taxonomy" id="93759"/>
    <lineage>
        <taxon>Eukaryota</taxon>
        <taxon>Viridiplantae</taxon>
        <taxon>Streptophyta</taxon>
        <taxon>Embryophyta</taxon>
        <taxon>Tracheophyta</taxon>
        <taxon>Spermatophyta</taxon>
        <taxon>Magnoliopsida</taxon>
        <taxon>eudicotyledons</taxon>
        <taxon>Gunneridae</taxon>
        <taxon>Pentapetalae</taxon>
        <taxon>rosids</taxon>
        <taxon>malvids</taxon>
        <taxon>Malvales</taxon>
        <taxon>Malvaceae</taxon>
        <taxon>Grewioideae</taxon>
        <taxon>Apeibeae</taxon>
        <taxon>Corchorus</taxon>
    </lineage>
</organism>
<evidence type="ECO:0000313" key="2">
    <source>
        <dbReference type="EMBL" id="OMO89658.1"/>
    </source>
</evidence>
<evidence type="ECO:0000313" key="3">
    <source>
        <dbReference type="Proteomes" id="UP000187203"/>
    </source>
</evidence>